<dbReference type="AlphaFoldDB" id="A0A398DQR8"/>
<evidence type="ECO:0000313" key="2">
    <source>
        <dbReference type="Proteomes" id="UP000266113"/>
    </source>
</evidence>
<comment type="caution">
    <text evidence="1">The sequence shown here is derived from an EMBL/GenBank/DDBJ whole genome shotgun (WGS) entry which is preliminary data.</text>
</comment>
<accession>A0A398DQR8</accession>
<dbReference type="Proteomes" id="UP000266113">
    <property type="component" value="Unassembled WGS sequence"/>
</dbReference>
<reference evidence="1 2" key="1">
    <citation type="submission" date="2018-09" db="EMBL/GenBank/DDBJ databases">
        <title>Discovery and Ecogenomic Context for Candidatus Cryosericales, a Global Caldiserica Order Active in Thawing Permafrost.</title>
        <authorList>
            <person name="Martinez M.A."/>
            <person name="Woodcroft B.J."/>
            <person name="Ignacio Espinoza J.C."/>
            <person name="Zayed A."/>
            <person name="Singleton C.M."/>
            <person name="Boyd J."/>
            <person name="Li Y.-F."/>
            <person name="Purvine S."/>
            <person name="Maughan H."/>
            <person name="Hodgkins S.B."/>
            <person name="Anderson D."/>
            <person name="Sederholm M."/>
            <person name="Temperton B."/>
            <person name="Saleska S.R."/>
            <person name="Tyson G.W."/>
            <person name="Rich V.I."/>
        </authorList>
    </citation>
    <scope>NUCLEOTIDE SEQUENCE [LARGE SCALE GENOMIC DNA]</scope>
    <source>
        <strain evidence="1 2">SMC1</strain>
    </source>
</reference>
<gene>
    <name evidence="1" type="ORF">SMC1_02610</name>
</gene>
<keyword evidence="2" id="KW-1185">Reference proteome</keyword>
<evidence type="ECO:0000313" key="1">
    <source>
        <dbReference type="EMBL" id="RIE17230.1"/>
    </source>
</evidence>
<dbReference type="EMBL" id="QXIY01000009">
    <property type="protein sequence ID" value="RIE17230.1"/>
    <property type="molecule type" value="Genomic_DNA"/>
</dbReference>
<name>A0A398DQR8_9BACT</name>
<proteinExistence type="predicted"/>
<organism evidence="1 2">
    <name type="scientific">Candidatus Cryosericum septentrionale</name>
    <dbReference type="NCBI Taxonomy" id="2290913"/>
    <lineage>
        <taxon>Bacteria</taxon>
        <taxon>Pseudomonadati</taxon>
        <taxon>Caldisericota/Cryosericota group</taxon>
        <taxon>Candidatus Cryosericota</taxon>
        <taxon>Candidatus Cryosericia</taxon>
        <taxon>Candidatus Cryosericales</taxon>
        <taxon>Candidatus Cryosericaceae</taxon>
        <taxon>Candidatus Cryosericum</taxon>
    </lineage>
</organism>
<protein>
    <submittedName>
        <fullName evidence="1">Uncharacterized protein</fullName>
    </submittedName>
</protein>
<sequence>MRGERPVIFKTCPQCKFAFIVLHVNFYIHRVLQEMQAMVNFIGVKTSQKNGDIQPGKHGET</sequence>